<evidence type="ECO:0000256" key="1">
    <source>
        <dbReference type="ARBA" id="ARBA00001947"/>
    </source>
</evidence>
<feature type="transmembrane region" description="Helical" evidence="13">
    <location>
        <begin position="175"/>
        <end position="193"/>
    </location>
</feature>
<keyword evidence="12 13" id="KW-0472">Membrane</keyword>
<comment type="similarity">
    <text evidence="3">Belongs to the peptidase M50B family.</text>
</comment>
<evidence type="ECO:0000256" key="13">
    <source>
        <dbReference type="SAM" id="Phobius"/>
    </source>
</evidence>
<gene>
    <name evidence="15" type="ORF">GURASL_23510</name>
</gene>
<proteinExistence type="inferred from homology"/>
<evidence type="ECO:0000256" key="2">
    <source>
        <dbReference type="ARBA" id="ARBA00004651"/>
    </source>
</evidence>
<evidence type="ECO:0000259" key="14">
    <source>
        <dbReference type="Pfam" id="PF02163"/>
    </source>
</evidence>
<feature type="transmembrane region" description="Helical" evidence="13">
    <location>
        <begin position="133"/>
        <end position="154"/>
    </location>
</feature>
<keyword evidence="16" id="KW-1185">Reference proteome</keyword>
<keyword evidence="11" id="KW-0482">Metalloprotease</keyword>
<evidence type="ECO:0000313" key="16">
    <source>
        <dbReference type="Proteomes" id="UP001317705"/>
    </source>
</evidence>
<keyword evidence="9" id="KW-0862">Zinc</keyword>
<dbReference type="InterPro" id="IPR044537">
    <property type="entry name" value="Rip2-like"/>
</dbReference>
<dbReference type="GO" id="GO:0006508">
    <property type="term" value="P:proteolysis"/>
    <property type="evidence" value="ECO:0007669"/>
    <property type="project" value="UniProtKB-KW"/>
</dbReference>
<feature type="transmembrane region" description="Helical" evidence="13">
    <location>
        <begin position="205"/>
        <end position="224"/>
    </location>
</feature>
<name>A0ABM8ELK8_9BACT</name>
<comment type="cofactor">
    <cofactor evidence="1">
        <name>Zn(2+)</name>
        <dbReference type="ChEBI" id="CHEBI:29105"/>
    </cofactor>
</comment>
<keyword evidence="10 13" id="KW-1133">Transmembrane helix</keyword>
<feature type="domain" description="Peptidase M50" evidence="14">
    <location>
        <begin position="16"/>
        <end position="188"/>
    </location>
</feature>
<evidence type="ECO:0000256" key="5">
    <source>
        <dbReference type="ARBA" id="ARBA00022670"/>
    </source>
</evidence>
<dbReference type="Proteomes" id="UP001317705">
    <property type="component" value="Chromosome"/>
</dbReference>
<keyword evidence="6 13" id="KW-0812">Transmembrane</keyword>
<keyword evidence="4" id="KW-1003">Cell membrane</keyword>
<dbReference type="PANTHER" id="PTHR35864:SF1">
    <property type="entry name" value="ZINC METALLOPROTEASE YWHC-RELATED"/>
    <property type="match status" value="1"/>
</dbReference>
<keyword evidence="7" id="KW-0479">Metal-binding</keyword>
<reference evidence="15 16" key="1">
    <citation type="submission" date="2022-12" db="EMBL/GenBank/DDBJ databases">
        <title>Polyphasic characterization of Geotalea uranireducens NIT-SL11 newly isolated from a complex of sewage sludge and microbially reduced graphene oxide.</title>
        <authorList>
            <person name="Xie L."/>
            <person name="Yoshida N."/>
            <person name="Meng L."/>
        </authorList>
    </citation>
    <scope>NUCLEOTIDE SEQUENCE [LARGE SCALE GENOMIC DNA]</scope>
    <source>
        <strain evidence="15 16">NIT-SL11</strain>
    </source>
</reference>
<dbReference type="RefSeq" id="WP_281999539.1">
    <property type="nucleotide sequence ID" value="NZ_AP027151.1"/>
</dbReference>
<evidence type="ECO:0000256" key="11">
    <source>
        <dbReference type="ARBA" id="ARBA00023049"/>
    </source>
</evidence>
<dbReference type="EMBL" id="AP027151">
    <property type="protein sequence ID" value="BDV43428.1"/>
    <property type="molecule type" value="Genomic_DNA"/>
</dbReference>
<evidence type="ECO:0000256" key="9">
    <source>
        <dbReference type="ARBA" id="ARBA00022833"/>
    </source>
</evidence>
<evidence type="ECO:0000313" key="15">
    <source>
        <dbReference type="EMBL" id="BDV43428.1"/>
    </source>
</evidence>
<evidence type="ECO:0000256" key="8">
    <source>
        <dbReference type="ARBA" id="ARBA00022801"/>
    </source>
</evidence>
<keyword evidence="8" id="KW-0378">Hydrolase</keyword>
<evidence type="ECO:0000256" key="7">
    <source>
        <dbReference type="ARBA" id="ARBA00022723"/>
    </source>
</evidence>
<evidence type="ECO:0000256" key="3">
    <source>
        <dbReference type="ARBA" id="ARBA00007931"/>
    </source>
</evidence>
<dbReference type="PANTHER" id="PTHR35864">
    <property type="entry name" value="ZINC METALLOPROTEASE MJ0611-RELATED"/>
    <property type="match status" value="1"/>
</dbReference>
<accession>A0ABM8ELK8</accession>
<sequence>MENFFLKLSIMLVPALMAITCHEVSHGFVADRLGDHTARSMGRLTLNPLKHLDIFGTLMVFLVGIGWAKPVPVNFNNLRNPKRDMIWVAGAGPTTNFTLAILSALAMRGIFAVTGGVGGPPTQFFLEPVVEMLAFSIYINLLLGIFNLIPLPPLDGGRVAVGLLPYRQAAGLAKIEPYGMIIIIVLIFFTSIFDRVILPVVDLSISLLAGPYSGIVHRVTFFLMR</sequence>
<dbReference type="InterPro" id="IPR052348">
    <property type="entry name" value="Metallopeptidase_M50B"/>
</dbReference>
<keyword evidence="5 15" id="KW-0645">Protease</keyword>
<feature type="transmembrane region" description="Helical" evidence="13">
    <location>
        <begin position="54"/>
        <end position="73"/>
    </location>
</feature>
<dbReference type="InterPro" id="IPR008915">
    <property type="entry name" value="Peptidase_M50"/>
</dbReference>
<protein>
    <submittedName>
        <fullName evidence="15">Protease</fullName>
    </submittedName>
</protein>
<evidence type="ECO:0000256" key="4">
    <source>
        <dbReference type="ARBA" id="ARBA00022475"/>
    </source>
</evidence>
<evidence type="ECO:0000256" key="6">
    <source>
        <dbReference type="ARBA" id="ARBA00022692"/>
    </source>
</evidence>
<dbReference type="Pfam" id="PF02163">
    <property type="entry name" value="Peptidase_M50"/>
    <property type="match status" value="1"/>
</dbReference>
<organism evidence="15 16">
    <name type="scientific">Geotalea uraniireducens</name>
    <dbReference type="NCBI Taxonomy" id="351604"/>
    <lineage>
        <taxon>Bacteria</taxon>
        <taxon>Pseudomonadati</taxon>
        <taxon>Thermodesulfobacteriota</taxon>
        <taxon>Desulfuromonadia</taxon>
        <taxon>Geobacterales</taxon>
        <taxon>Geobacteraceae</taxon>
        <taxon>Geotalea</taxon>
    </lineage>
</organism>
<evidence type="ECO:0000256" key="12">
    <source>
        <dbReference type="ARBA" id="ARBA00023136"/>
    </source>
</evidence>
<dbReference type="GO" id="GO:0008233">
    <property type="term" value="F:peptidase activity"/>
    <property type="evidence" value="ECO:0007669"/>
    <property type="project" value="UniProtKB-KW"/>
</dbReference>
<evidence type="ECO:0000256" key="10">
    <source>
        <dbReference type="ARBA" id="ARBA00022989"/>
    </source>
</evidence>
<feature type="transmembrane region" description="Helical" evidence="13">
    <location>
        <begin position="85"/>
        <end position="113"/>
    </location>
</feature>
<comment type="subcellular location">
    <subcellularLocation>
        <location evidence="2">Cell membrane</location>
        <topology evidence="2">Multi-pass membrane protein</topology>
    </subcellularLocation>
</comment>
<dbReference type="CDD" id="cd06158">
    <property type="entry name" value="S2P-M50_like_1"/>
    <property type="match status" value="1"/>
</dbReference>